<dbReference type="InterPro" id="IPR043502">
    <property type="entry name" value="DNA/RNA_pol_sf"/>
</dbReference>
<dbReference type="GO" id="GO:0003964">
    <property type="term" value="F:RNA-directed DNA polymerase activity"/>
    <property type="evidence" value="ECO:0007669"/>
    <property type="project" value="UniProtKB-KW"/>
</dbReference>
<organism evidence="1">
    <name type="scientific">Tanacetum cinerariifolium</name>
    <name type="common">Dalmatian daisy</name>
    <name type="synonym">Chrysanthemum cinerariifolium</name>
    <dbReference type="NCBI Taxonomy" id="118510"/>
    <lineage>
        <taxon>Eukaryota</taxon>
        <taxon>Viridiplantae</taxon>
        <taxon>Streptophyta</taxon>
        <taxon>Embryophyta</taxon>
        <taxon>Tracheophyta</taxon>
        <taxon>Spermatophyta</taxon>
        <taxon>Magnoliopsida</taxon>
        <taxon>eudicotyledons</taxon>
        <taxon>Gunneridae</taxon>
        <taxon>Pentapetalae</taxon>
        <taxon>asterids</taxon>
        <taxon>campanulids</taxon>
        <taxon>Asterales</taxon>
        <taxon>Asteraceae</taxon>
        <taxon>Asteroideae</taxon>
        <taxon>Anthemideae</taxon>
        <taxon>Anthemidinae</taxon>
        <taxon>Tanacetum</taxon>
    </lineage>
</organism>
<evidence type="ECO:0000313" key="1">
    <source>
        <dbReference type="EMBL" id="GFD07761.1"/>
    </source>
</evidence>
<comment type="caution">
    <text evidence="1">The sequence shown here is derived from an EMBL/GenBank/DDBJ whole genome shotgun (WGS) entry which is preliminary data.</text>
</comment>
<proteinExistence type="predicted"/>
<sequence length="78" mass="9274">MDDFSIFSSSFNHFLKNLKKMLKRYEKTNLVLNWEKCHFMVKERIVLRRKVSRSGIKVDKAKIEAISKQPYPTNVKAI</sequence>
<dbReference type="Gene3D" id="3.30.70.270">
    <property type="match status" value="1"/>
</dbReference>
<dbReference type="InterPro" id="IPR043128">
    <property type="entry name" value="Rev_trsase/Diguanyl_cyclase"/>
</dbReference>
<dbReference type="SUPFAM" id="SSF56672">
    <property type="entry name" value="DNA/RNA polymerases"/>
    <property type="match status" value="1"/>
</dbReference>
<accession>A0A699TET0</accession>
<keyword evidence="1" id="KW-0695">RNA-directed DNA polymerase</keyword>
<keyword evidence="1" id="KW-0808">Transferase</keyword>
<name>A0A699TET0_TANCI</name>
<protein>
    <submittedName>
        <fullName evidence="1">Reverse transcriptase domain-containing protein</fullName>
    </submittedName>
</protein>
<dbReference type="AlphaFoldDB" id="A0A699TET0"/>
<keyword evidence="1" id="KW-0548">Nucleotidyltransferase</keyword>
<dbReference type="EMBL" id="BKCJ011233661">
    <property type="protein sequence ID" value="GFD07761.1"/>
    <property type="molecule type" value="Genomic_DNA"/>
</dbReference>
<reference evidence="1" key="1">
    <citation type="journal article" date="2019" name="Sci. Rep.">
        <title>Draft genome of Tanacetum cinerariifolium, the natural source of mosquito coil.</title>
        <authorList>
            <person name="Yamashiro T."/>
            <person name="Shiraishi A."/>
            <person name="Satake H."/>
            <person name="Nakayama K."/>
        </authorList>
    </citation>
    <scope>NUCLEOTIDE SEQUENCE</scope>
</reference>
<gene>
    <name evidence="1" type="ORF">Tci_879730</name>
</gene>